<feature type="region of interest" description="Disordered" evidence="1">
    <location>
        <begin position="1"/>
        <end position="32"/>
    </location>
</feature>
<keyword evidence="3" id="KW-1185">Reference proteome</keyword>
<dbReference type="Proteomes" id="UP000698800">
    <property type="component" value="Unassembled WGS sequence"/>
</dbReference>
<feature type="compositionally biased region" description="Polar residues" evidence="1">
    <location>
        <begin position="12"/>
        <end position="32"/>
    </location>
</feature>
<dbReference type="AlphaFoldDB" id="A0A9P8I1W0"/>
<evidence type="ECO:0000313" key="2">
    <source>
        <dbReference type="EMBL" id="KAH0541800.1"/>
    </source>
</evidence>
<feature type="region of interest" description="Disordered" evidence="1">
    <location>
        <begin position="99"/>
        <end position="131"/>
    </location>
</feature>
<name>A0A9P8I1W0_9PEZI</name>
<evidence type="ECO:0000313" key="3">
    <source>
        <dbReference type="Proteomes" id="UP000698800"/>
    </source>
</evidence>
<proteinExistence type="predicted"/>
<feature type="region of interest" description="Disordered" evidence="1">
    <location>
        <begin position="246"/>
        <end position="266"/>
    </location>
</feature>
<accession>A0A9P8I1W0</accession>
<dbReference type="EMBL" id="JAGHQL010000068">
    <property type="protein sequence ID" value="KAH0541800.1"/>
    <property type="molecule type" value="Genomic_DNA"/>
</dbReference>
<reference evidence="2" key="1">
    <citation type="submission" date="2021-03" db="EMBL/GenBank/DDBJ databases">
        <title>Comparative genomics and phylogenomic investigation of the class Geoglossomycetes provide insights into ecological specialization and systematics.</title>
        <authorList>
            <person name="Melie T."/>
            <person name="Pirro S."/>
            <person name="Miller A.N."/>
            <person name="Quandt A."/>
        </authorList>
    </citation>
    <scope>NUCLEOTIDE SEQUENCE</scope>
    <source>
        <strain evidence="2">GBOQ0MN5Z8</strain>
    </source>
</reference>
<feature type="region of interest" description="Disordered" evidence="1">
    <location>
        <begin position="209"/>
        <end position="232"/>
    </location>
</feature>
<feature type="compositionally biased region" description="Acidic residues" evidence="1">
    <location>
        <begin position="209"/>
        <end position="218"/>
    </location>
</feature>
<sequence>MNDLLEGGAAQAEQTMQAGGPEQTEQPMQATDATRRVPYDERAIEEDNLGLPIQLASVSLEEAGKTRETTLCLAIGRGSSAIGEGSIVIRWGSPVIRDGRPAIRRGRPTARRGSQVTRRGSSAVSKGSPETRWGSLAVSKEALEVMGESSTIKRENLPIKRESPEVQAGISVVIPNLRRTRRRLGLGQLSSRPVIKETERAKLEVIEISSDEETDDDVNAGNAEGDSCGVRDSKKILEGVGEAPMGVQGLSNMENSEAGLGQQSDEEVVHLGFMGLKSRHPDKEM</sequence>
<dbReference type="OrthoDB" id="129353at2759"/>
<evidence type="ECO:0000256" key="1">
    <source>
        <dbReference type="SAM" id="MobiDB-lite"/>
    </source>
</evidence>
<feature type="compositionally biased region" description="Polar residues" evidence="1">
    <location>
        <begin position="112"/>
        <end position="125"/>
    </location>
</feature>
<organism evidence="2 3">
    <name type="scientific">Glutinoglossum americanum</name>
    <dbReference type="NCBI Taxonomy" id="1670608"/>
    <lineage>
        <taxon>Eukaryota</taxon>
        <taxon>Fungi</taxon>
        <taxon>Dikarya</taxon>
        <taxon>Ascomycota</taxon>
        <taxon>Pezizomycotina</taxon>
        <taxon>Geoglossomycetes</taxon>
        <taxon>Geoglossales</taxon>
        <taxon>Geoglossaceae</taxon>
        <taxon>Glutinoglossum</taxon>
    </lineage>
</organism>
<comment type="caution">
    <text evidence="2">The sequence shown here is derived from an EMBL/GenBank/DDBJ whole genome shotgun (WGS) entry which is preliminary data.</text>
</comment>
<protein>
    <submittedName>
        <fullName evidence="2">Uncharacterized protein</fullName>
    </submittedName>
</protein>
<gene>
    <name evidence="2" type="ORF">FGG08_003755</name>
</gene>